<dbReference type="Proteomes" id="UP000550401">
    <property type="component" value="Unassembled WGS sequence"/>
</dbReference>
<organism evidence="2 3">
    <name type="scientific">Dokdonella fugitiva</name>
    <dbReference type="NCBI Taxonomy" id="328517"/>
    <lineage>
        <taxon>Bacteria</taxon>
        <taxon>Pseudomonadati</taxon>
        <taxon>Pseudomonadota</taxon>
        <taxon>Gammaproteobacteria</taxon>
        <taxon>Lysobacterales</taxon>
        <taxon>Rhodanobacteraceae</taxon>
        <taxon>Dokdonella</taxon>
    </lineage>
</organism>
<dbReference type="EMBL" id="JACGXL010000007">
    <property type="protein sequence ID" value="MBA8889492.1"/>
    <property type="molecule type" value="Genomic_DNA"/>
</dbReference>
<feature type="transmembrane region" description="Helical" evidence="1">
    <location>
        <begin position="116"/>
        <end position="137"/>
    </location>
</feature>
<name>A0A839F5Z9_9GAMM</name>
<dbReference type="AlphaFoldDB" id="A0A839F5Z9"/>
<feature type="transmembrane region" description="Helical" evidence="1">
    <location>
        <begin position="250"/>
        <end position="269"/>
    </location>
</feature>
<keyword evidence="3" id="KW-1185">Reference proteome</keyword>
<feature type="transmembrane region" description="Helical" evidence="1">
    <location>
        <begin position="43"/>
        <end position="67"/>
    </location>
</feature>
<keyword evidence="1" id="KW-1133">Transmembrane helix</keyword>
<evidence type="ECO:0000313" key="3">
    <source>
        <dbReference type="Proteomes" id="UP000550401"/>
    </source>
</evidence>
<feature type="transmembrane region" description="Helical" evidence="1">
    <location>
        <begin position="275"/>
        <end position="293"/>
    </location>
</feature>
<dbReference type="RefSeq" id="WP_182532538.1">
    <property type="nucleotide sequence ID" value="NZ_JACGXL010000007.1"/>
</dbReference>
<dbReference type="InterPro" id="IPR007059">
    <property type="entry name" value="DmsC"/>
</dbReference>
<dbReference type="Pfam" id="PF04976">
    <property type="entry name" value="DmsC"/>
    <property type="match status" value="1"/>
</dbReference>
<feature type="transmembrane region" description="Helical" evidence="1">
    <location>
        <begin position="88"/>
        <end position="110"/>
    </location>
</feature>
<dbReference type="GO" id="GO:0009390">
    <property type="term" value="C:dimethyl sulfoxide reductase complex"/>
    <property type="evidence" value="ECO:0007669"/>
    <property type="project" value="TreeGrafter"/>
</dbReference>
<protein>
    <submittedName>
        <fullName evidence="2">DMSO reductase anchor subunit</fullName>
    </submittedName>
</protein>
<proteinExistence type="predicted"/>
<dbReference type="GO" id="GO:0005886">
    <property type="term" value="C:plasma membrane"/>
    <property type="evidence" value="ECO:0007669"/>
    <property type="project" value="TreeGrafter"/>
</dbReference>
<feature type="transmembrane region" description="Helical" evidence="1">
    <location>
        <begin position="149"/>
        <end position="170"/>
    </location>
</feature>
<gene>
    <name evidence="2" type="ORF">FHW12_003738</name>
</gene>
<keyword evidence="1" id="KW-0812">Transmembrane</keyword>
<evidence type="ECO:0000256" key="1">
    <source>
        <dbReference type="SAM" id="Phobius"/>
    </source>
</evidence>
<evidence type="ECO:0000313" key="2">
    <source>
        <dbReference type="EMBL" id="MBA8889492.1"/>
    </source>
</evidence>
<dbReference type="PANTHER" id="PTHR38095">
    <property type="entry name" value="ANAEROBIC DIMETHYL SULFOXIDE REDUCTASE CHAIN YNFH"/>
    <property type="match status" value="1"/>
</dbReference>
<reference evidence="2 3" key="1">
    <citation type="submission" date="2020-07" db="EMBL/GenBank/DDBJ databases">
        <title>Genomic Encyclopedia of Type Strains, Phase IV (KMG-V): Genome sequencing to study the core and pangenomes of soil and plant-associated prokaryotes.</title>
        <authorList>
            <person name="Whitman W."/>
        </authorList>
    </citation>
    <scope>NUCLEOTIDE SEQUENCE [LARGE SCALE GENOMIC DNA]</scope>
    <source>
        <strain evidence="2 3">RH2WT43</strain>
    </source>
</reference>
<comment type="caution">
    <text evidence="2">The sequence shown here is derived from an EMBL/GenBank/DDBJ whole genome shotgun (WGS) entry which is preliminary data.</text>
</comment>
<feature type="transmembrane region" description="Helical" evidence="1">
    <location>
        <begin position="176"/>
        <end position="193"/>
    </location>
</feature>
<feature type="transmembrane region" description="Helical" evidence="1">
    <location>
        <begin position="7"/>
        <end position="31"/>
    </location>
</feature>
<dbReference type="GO" id="GO:0009389">
    <property type="term" value="F:dimethyl sulfoxide reductase activity"/>
    <property type="evidence" value="ECO:0007669"/>
    <property type="project" value="TreeGrafter"/>
</dbReference>
<dbReference type="GO" id="GO:0019645">
    <property type="term" value="P:anaerobic electron transport chain"/>
    <property type="evidence" value="ECO:0007669"/>
    <property type="project" value="InterPro"/>
</dbReference>
<sequence length="312" mass="32977">MRPTFSIIAFTVLSGTGYGLWFLLGIVLTLSRMGGDGPPWPSFVVTALLLGLVLVGVGLLSSLGHLGKPARAWRALSQWRSSWLSREGVAAIATFVPAMLLTGAASGAAPAAAARVAAPALIAGAFATVYCTAHIYASLATIRAWSQPLVVPGYALFGLYGGLLCLWPMVDASPGGRSLETAVAGVAVASALLKVRYWHAIDRQPPIDANHATGLARFGDVRSFEQPHTEENYLLHEMGFVLARKHARRLRGITLGLGFAAPVALALLALMLPSLRIACAACALASGLAGLFVERWLFFAEAKHAVTAYYQR</sequence>
<dbReference type="PANTHER" id="PTHR38095:SF1">
    <property type="entry name" value="ANAEROBIC DIMETHYL SULFOXIDE REDUCTASE CHAIN YNFH"/>
    <property type="match status" value="1"/>
</dbReference>
<accession>A0A839F5Z9</accession>
<keyword evidence="1" id="KW-0472">Membrane</keyword>